<evidence type="ECO:0000256" key="7">
    <source>
        <dbReference type="ARBA" id="ARBA00022741"/>
    </source>
</evidence>
<dbReference type="NCBIfam" id="NF000840">
    <property type="entry name" value="PRK00071.1-3"/>
    <property type="match status" value="1"/>
</dbReference>
<evidence type="ECO:0000256" key="2">
    <source>
        <dbReference type="ARBA" id="ARBA00005019"/>
    </source>
</evidence>
<keyword evidence="4 11" id="KW-0662">Pyridine nucleotide biosynthesis</keyword>
<evidence type="ECO:0000256" key="10">
    <source>
        <dbReference type="ARBA" id="ARBA00048721"/>
    </source>
</evidence>
<gene>
    <name evidence="11 13" type="primary">nadD</name>
    <name evidence="13" type="ORF">ABDJ40_18320</name>
</gene>
<dbReference type="CDD" id="cd02165">
    <property type="entry name" value="NMNAT"/>
    <property type="match status" value="1"/>
</dbReference>
<feature type="domain" description="Cytidyltransferase-like" evidence="12">
    <location>
        <begin position="19"/>
        <end position="181"/>
    </location>
</feature>
<reference evidence="13 14" key="1">
    <citation type="submission" date="2024-05" db="EMBL/GenBank/DDBJ databases">
        <title>Roseateles sp. 2.12 16S ribosomal RNA gene Genome sequencing and assembly.</title>
        <authorList>
            <person name="Woo H."/>
        </authorList>
    </citation>
    <scope>NUCLEOTIDE SEQUENCE [LARGE SCALE GENOMIC DNA]</scope>
    <source>
        <strain evidence="13 14">2.12</strain>
    </source>
</reference>
<dbReference type="GO" id="GO:0004515">
    <property type="term" value="F:nicotinate-nucleotide adenylyltransferase activity"/>
    <property type="evidence" value="ECO:0007669"/>
    <property type="project" value="UniProtKB-EC"/>
</dbReference>
<evidence type="ECO:0000256" key="5">
    <source>
        <dbReference type="ARBA" id="ARBA00022679"/>
    </source>
</evidence>
<evidence type="ECO:0000256" key="9">
    <source>
        <dbReference type="ARBA" id="ARBA00023027"/>
    </source>
</evidence>
<evidence type="ECO:0000256" key="4">
    <source>
        <dbReference type="ARBA" id="ARBA00022642"/>
    </source>
</evidence>
<dbReference type="SUPFAM" id="SSF52374">
    <property type="entry name" value="Nucleotidylyl transferase"/>
    <property type="match status" value="1"/>
</dbReference>
<name>A0ABV0GI24_9BURK</name>
<evidence type="ECO:0000313" key="14">
    <source>
        <dbReference type="Proteomes" id="UP001462640"/>
    </source>
</evidence>
<keyword evidence="8 11" id="KW-0067">ATP-binding</keyword>
<accession>A0ABV0GI24</accession>
<dbReference type="HAMAP" id="MF_00244">
    <property type="entry name" value="NaMN_adenylyltr"/>
    <property type="match status" value="1"/>
</dbReference>
<evidence type="ECO:0000256" key="11">
    <source>
        <dbReference type="HAMAP-Rule" id="MF_00244"/>
    </source>
</evidence>
<evidence type="ECO:0000256" key="1">
    <source>
        <dbReference type="ARBA" id="ARBA00002324"/>
    </source>
</evidence>
<keyword evidence="5 11" id="KW-0808">Transferase</keyword>
<dbReference type="Proteomes" id="UP001462640">
    <property type="component" value="Unassembled WGS sequence"/>
</dbReference>
<dbReference type="NCBIfam" id="TIGR00125">
    <property type="entry name" value="cyt_tran_rel"/>
    <property type="match status" value="1"/>
</dbReference>
<dbReference type="EC" id="2.7.7.18" evidence="11"/>
<dbReference type="NCBIfam" id="TIGR00482">
    <property type="entry name" value="nicotinate (nicotinamide) nucleotide adenylyltransferase"/>
    <property type="match status" value="1"/>
</dbReference>
<dbReference type="InterPro" id="IPR004821">
    <property type="entry name" value="Cyt_trans-like"/>
</dbReference>
<dbReference type="RefSeq" id="WP_347611803.1">
    <property type="nucleotide sequence ID" value="NZ_JBDPZC010000009.1"/>
</dbReference>
<comment type="pathway">
    <text evidence="2 11">Cofactor biosynthesis; NAD(+) biosynthesis; deamido-NAD(+) from nicotinate D-ribonucleotide: step 1/1.</text>
</comment>
<dbReference type="PANTHER" id="PTHR39321">
    <property type="entry name" value="NICOTINATE-NUCLEOTIDE ADENYLYLTRANSFERASE-RELATED"/>
    <property type="match status" value="1"/>
</dbReference>
<evidence type="ECO:0000256" key="6">
    <source>
        <dbReference type="ARBA" id="ARBA00022695"/>
    </source>
</evidence>
<comment type="catalytic activity">
    <reaction evidence="10 11">
        <text>nicotinate beta-D-ribonucleotide + ATP + H(+) = deamido-NAD(+) + diphosphate</text>
        <dbReference type="Rhea" id="RHEA:22860"/>
        <dbReference type="ChEBI" id="CHEBI:15378"/>
        <dbReference type="ChEBI" id="CHEBI:30616"/>
        <dbReference type="ChEBI" id="CHEBI:33019"/>
        <dbReference type="ChEBI" id="CHEBI:57502"/>
        <dbReference type="ChEBI" id="CHEBI:58437"/>
        <dbReference type="EC" id="2.7.7.18"/>
    </reaction>
</comment>
<evidence type="ECO:0000256" key="8">
    <source>
        <dbReference type="ARBA" id="ARBA00022840"/>
    </source>
</evidence>
<evidence type="ECO:0000259" key="12">
    <source>
        <dbReference type="Pfam" id="PF01467"/>
    </source>
</evidence>
<sequence length="211" mass="23146">MAVSPDDTTGTGLAGPVGLFGGSFDPPHLAHLSLARTALRQLGLTELRWLPVGQPWQKAGRQLAAPAHRLAMVQALVAGEPRFVVDTTELMRAGPSYMIDTVEALQSRFPQRREWFLVIGQDQYARLSSWHRWQDLLKRLTLAVAARAGQAVSAAPEVAAVAHRVVRLDMPALEISSTLLRGQCLRGEDITPMVGDGVARYIAQHRLYSEH</sequence>
<comment type="similarity">
    <text evidence="3 11">Belongs to the NadD family.</text>
</comment>
<dbReference type="InterPro" id="IPR014729">
    <property type="entry name" value="Rossmann-like_a/b/a_fold"/>
</dbReference>
<dbReference type="PANTHER" id="PTHR39321:SF3">
    <property type="entry name" value="PHOSPHOPANTETHEINE ADENYLYLTRANSFERASE"/>
    <property type="match status" value="1"/>
</dbReference>
<keyword evidence="7 11" id="KW-0547">Nucleotide-binding</keyword>
<dbReference type="EMBL" id="JBDPZC010000009">
    <property type="protein sequence ID" value="MEO3714727.1"/>
    <property type="molecule type" value="Genomic_DNA"/>
</dbReference>
<keyword evidence="9 11" id="KW-0520">NAD</keyword>
<proteinExistence type="inferred from homology"/>
<dbReference type="InterPro" id="IPR005248">
    <property type="entry name" value="NadD/NMNAT"/>
</dbReference>
<keyword evidence="14" id="KW-1185">Reference proteome</keyword>
<evidence type="ECO:0000313" key="13">
    <source>
        <dbReference type="EMBL" id="MEO3714727.1"/>
    </source>
</evidence>
<protein>
    <recommendedName>
        <fullName evidence="11">Probable nicotinate-nucleotide adenylyltransferase</fullName>
        <ecNumber evidence="11">2.7.7.18</ecNumber>
    </recommendedName>
    <alternativeName>
        <fullName evidence="11">Deamido-NAD(+) diphosphorylase</fullName>
    </alternativeName>
    <alternativeName>
        <fullName evidence="11">Deamido-NAD(+) pyrophosphorylase</fullName>
    </alternativeName>
    <alternativeName>
        <fullName evidence="11">Nicotinate mononucleotide adenylyltransferase</fullName>
        <shortName evidence="11">NaMN adenylyltransferase</shortName>
    </alternativeName>
</protein>
<keyword evidence="6 11" id="KW-0548">Nucleotidyltransferase</keyword>
<comment type="function">
    <text evidence="1 11">Catalyzes the reversible adenylation of nicotinate mononucleotide (NaMN) to nicotinic acid adenine dinucleotide (NaAD).</text>
</comment>
<dbReference type="Pfam" id="PF01467">
    <property type="entry name" value="CTP_transf_like"/>
    <property type="match status" value="1"/>
</dbReference>
<dbReference type="Gene3D" id="3.40.50.620">
    <property type="entry name" value="HUPs"/>
    <property type="match status" value="1"/>
</dbReference>
<organism evidence="13 14">
    <name type="scientific">Roseateles flavus</name>
    <dbReference type="NCBI Taxonomy" id="3149041"/>
    <lineage>
        <taxon>Bacteria</taxon>
        <taxon>Pseudomonadati</taxon>
        <taxon>Pseudomonadota</taxon>
        <taxon>Betaproteobacteria</taxon>
        <taxon>Burkholderiales</taxon>
        <taxon>Sphaerotilaceae</taxon>
        <taxon>Roseateles</taxon>
    </lineage>
</organism>
<comment type="caution">
    <text evidence="13">The sequence shown here is derived from an EMBL/GenBank/DDBJ whole genome shotgun (WGS) entry which is preliminary data.</text>
</comment>
<evidence type="ECO:0000256" key="3">
    <source>
        <dbReference type="ARBA" id="ARBA00009014"/>
    </source>
</evidence>